<dbReference type="InterPro" id="IPR013766">
    <property type="entry name" value="Thioredoxin_domain"/>
</dbReference>
<feature type="signal peptide" evidence="11">
    <location>
        <begin position="1"/>
        <end position="25"/>
    </location>
</feature>
<dbReference type="Gene3D" id="1.20.120.310">
    <property type="entry name" value="ERV/ALR sulfhydryl oxidase domain"/>
    <property type="match status" value="1"/>
</dbReference>
<dbReference type="SUPFAM" id="SSF52833">
    <property type="entry name" value="Thioredoxin-like"/>
    <property type="match status" value="1"/>
</dbReference>
<dbReference type="PANTHER" id="PTHR22897:SF8">
    <property type="entry name" value="SULFHYDRYL OXIDASE"/>
    <property type="match status" value="1"/>
</dbReference>
<dbReference type="Gene3D" id="1.20.120.1960">
    <property type="entry name" value="QSOX sulfhydryl oxidase domain"/>
    <property type="match status" value="1"/>
</dbReference>
<keyword evidence="15" id="KW-1185">Reference proteome</keyword>
<evidence type="ECO:0000259" key="13">
    <source>
        <dbReference type="PROSITE" id="PS51352"/>
    </source>
</evidence>
<dbReference type="Proteomes" id="UP001652680">
    <property type="component" value="Unassembled WGS sequence"/>
</dbReference>
<dbReference type="PROSITE" id="PS51257">
    <property type="entry name" value="PROKAR_LIPOPROTEIN"/>
    <property type="match status" value="1"/>
</dbReference>
<keyword evidence="4 11" id="KW-0732">Signal</keyword>
<comment type="cofactor">
    <cofactor evidence="1 10">
        <name>FAD</name>
        <dbReference type="ChEBI" id="CHEBI:57692"/>
    </cofactor>
</comment>
<name>A0ABM5HC27_DRORH</name>
<feature type="domain" description="Thioredoxin" evidence="13">
    <location>
        <begin position="30"/>
        <end position="150"/>
    </location>
</feature>
<dbReference type="Gene3D" id="3.40.30.10">
    <property type="entry name" value="Glutaredoxin"/>
    <property type="match status" value="2"/>
</dbReference>
<dbReference type="PROSITE" id="PS51324">
    <property type="entry name" value="ERV_ALR"/>
    <property type="match status" value="1"/>
</dbReference>
<feature type="domain" description="ERV/ALR sulfhydryl oxidase" evidence="12">
    <location>
        <begin position="417"/>
        <end position="515"/>
    </location>
</feature>
<dbReference type="EC" id="1.8.3.2" evidence="10"/>
<keyword evidence="6 10" id="KW-0560">Oxidoreductase</keyword>
<evidence type="ECO:0000256" key="11">
    <source>
        <dbReference type="SAM" id="SignalP"/>
    </source>
</evidence>
<feature type="chain" id="PRO_5045074992" description="Sulfhydryl oxidase" evidence="11">
    <location>
        <begin position="26"/>
        <end position="563"/>
    </location>
</feature>
<evidence type="ECO:0000256" key="6">
    <source>
        <dbReference type="ARBA" id="ARBA00023002"/>
    </source>
</evidence>
<evidence type="ECO:0000313" key="15">
    <source>
        <dbReference type="Proteomes" id="UP001652680"/>
    </source>
</evidence>
<dbReference type="PROSITE" id="PS51352">
    <property type="entry name" value="THIOREDOXIN_2"/>
    <property type="match status" value="1"/>
</dbReference>
<evidence type="ECO:0000256" key="9">
    <source>
        <dbReference type="ARBA" id="ARBA00048864"/>
    </source>
</evidence>
<keyword evidence="5 10" id="KW-0274">FAD</keyword>
<proteinExistence type="inferred from homology"/>
<dbReference type="InterPro" id="IPR017905">
    <property type="entry name" value="ERV/ALR_sulphydryl_oxidase"/>
</dbReference>
<dbReference type="Pfam" id="PF04777">
    <property type="entry name" value="Evr1_Alr"/>
    <property type="match status" value="1"/>
</dbReference>
<dbReference type="InterPro" id="IPR040986">
    <property type="entry name" value="QSOX_FAD-bd_dom"/>
</dbReference>
<evidence type="ECO:0000256" key="5">
    <source>
        <dbReference type="ARBA" id="ARBA00022827"/>
    </source>
</evidence>
<dbReference type="SUPFAM" id="SSF69000">
    <property type="entry name" value="FAD-dependent thiol oxidase"/>
    <property type="match status" value="1"/>
</dbReference>
<dbReference type="InterPro" id="IPR039798">
    <property type="entry name" value="Sulfhydryl_oxidase"/>
</dbReference>
<evidence type="ECO:0000256" key="4">
    <source>
        <dbReference type="ARBA" id="ARBA00022729"/>
    </source>
</evidence>
<evidence type="ECO:0000256" key="7">
    <source>
        <dbReference type="ARBA" id="ARBA00023157"/>
    </source>
</evidence>
<dbReference type="Pfam" id="PF00085">
    <property type="entry name" value="Thioredoxin"/>
    <property type="match status" value="1"/>
</dbReference>
<evidence type="ECO:0000256" key="3">
    <source>
        <dbReference type="ARBA" id="ARBA00022630"/>
    </source>
</evidence>
<dbReference type="GeneID" id="108043652"/>
<dbReference type="Pfam" id="PF18371">
    <property type="entry name" value="FAD_SOX"/>
    <property type="match status" value="1"/>
</dbReference>
<keyword evidence="3 10" id="KW-0285">Flavoprotein</keyword>
<organism evidence="14 15">
    <name type="scientific">Drosophila rhopaloa</name>
    <name type="common">Fruit fly</name>
    <dbReference type="NCBI Taxonomy" id="1041015"/>
    <lineage>
        <taxon>Eukaryota</taxon>
        <taxon>Metazoa</taxon>
        <taxon>Ecdysozoa</taxon>
        <taxon>Arthropoda</taxon>
        <taxon>Hexapoda</taxon>
        <taxon>Insecta</taxon>
        <taxon>Pterygota</taxon>
        <taxon>Neoptera</taxon>
        <taxon>Endopterygota</taxon>
        <taxon>Diptera</taxon>
        <taxon>Brachycera</taxon>
        <taxon>Muscomorpha</taxon>
        <taxon>Ephydroidea</taxon>
        <taxon>Drosophilidae</taxon>
        <taxon>Drosophila</taxon>
        <taxon>Sophophora</taxon>
    </lineage>
</organism>
<comment type="catalytic activity">
    <reaction evidence="9 10">
        <text>2 R'C(R)SH + O2 = R'C(R)S-S(R)CR' + H2O2</text>
        <dbReference type="Rhea" id="RHEA:17357"/>
        <dbReference type="ChEBI" id="CHEBI:15379"/>
        <dbReference type="ChEBI" id="CHEBI:16240"/>
        <dbReference type="ChEBI" id="CHEBI:16520"/>
        <dbReference type="ChEBI" id="CHEBI:17412"/>
        <dbReference type="EC" id="1.8.3.2"/>
    </reaction>
</comment>
<comment type="similarity">
    <text evidence="2">Belongs to the quiescin-sulfhydryl oxidase (QSOX) family.</text>
</comment>
<dbReference type="InterPro" id="IPR036249">
    <property type="entry name" value="Thioredoxin-like_sf"/>
</dbReference>
<dbReference type="CDD" id="cd02992">
    <property type="entry name" value="PDI_a_QSOX"/>
    <property type="match status" value="1"/>
</dbReference>
<evidence type="ECO:0000256" key="1">
    <source>
        <dbReference type="ARBA" id="ARBA00001974"/>
    </source>
</evidence>
<accession>A0ABM5HC27</accession>
<keyword evidence="8" id="KW-0325">Glycoprotein</keyword>
<dbReference type="PANTHER" id="PTHR22897">
    <property type="entry name" value="QUIESCIN Q6-RELATED SULFHYDRYL OXIDASE"/>
    <property type="match status" value="1"/>
</dbReference>
<protein>
    <recommendedName>
        <fullName evidence="10">Sulfhydryl oxidase</fullName>
        <ecNumber evidence="10">1.8.3.2</ecNumber>
    </recommendedName>
</protein>
<dbReference type="InterPro" id="IPR036774">
    <property type="entry name" value="ERV/ALR_sulphydryl_oxid_sf"/>
</dbReference>
<evidence type="ECO:0000256" key="8">
    <source>
        <dbReference type="ARBA" id="ARBA00023180"/>
    </source>
</evidence>
<dbReference type="RefSeq" id="XP_016977935.2">
    <property type="nucleotide sequence ID" value="XM_017122446.2"/>
</dbReference>
<reference evidence="14" key="2">
    <citation type="submission" date="2025-05" db="UniProtKB">
        <authorList>
            <consortium name="EnsemblMetazoa"/>
        </authorList>
    </citation>
    <scope>IDENTIFICATION</scope>
</reference>
<evidence type="ECO:0000313" key="14">
    <source>
        <dbReference type="EnsemblMetazoa" id="XP_016977935.2"/>
    </source>
</evidence>
<dbReference type="InterPro" id="IPR042568">
    <property type="entry name" value="QSOX_FAD-bd_sf"/>
</dbReference>
<keyword evidence="7" id="KW-1015">Disulfide bond</keyword>
<dbReference type="EnsemblMetazoa" id="XM_017122446.2">
    <property type="protein sequence ID" value="XP_016977935.2"/>
    <property type="gene ID" value="LOC108043652"/>
</dbReference>
<evidence type="ECO:0000259" key="12">
    <source>
        <dbReference type="PROSITE" id="PS51324"/>
    </source>
</evidence>
<evidence type="ECO:0000256" key="2">
    <source>
        <dbReference type="ARBA" id="ARBA00006041"/>
    </source>
</evidence>
<reference evidence="15" key="1">
    <citation type="journal article" date="2021" name="Elife">
        <title>Highly contiguous assemblies of 101 drosophilid genomes.</title>
        <authorList>
            <person name="Kim B.Y."/>
            <person name="Wang J.R."/>
            <person name="Miller D.E."/>
            <person name="Barmina O."/>
            <person name="Delaney E."/>
            <person name="Thompson A."/>
            <person name="Comeault A.A."/>
            <person name="Peede D."/>
            <person name="D'Agostino E.R."/>
            <person name="Pelaez J."/>
            <person name="Aguilar J.M."/>
            <person name="Haji D."/>
            <person name="Matsunaga T."/>
            <person name="Armstrong E.E."/>
            <person name="Zych M."/>
            <person name="Ogawa Y."/>
            <person name="Stamenkovic-Radak M."/>
            <person name="Jelic M."/>
            <person name="Veselinovic M.S."/>
            <person name="Tanaskovic M."/>
            <person name="Eric P."/>
            <person name="Gao J.J."/>
            <person name="Katoh T.K."/>
            <person name="Toda M.J."/>
            <person name="Watabe H."/>
            <person name="Watada M."/>
            <person name="Davis J.S."/>
            <person name="Moyle L.C."/>
            <person name="Manoli G."/>
            <person name="Bertolini E."/>
            <person name="Kostal V."/>
            <person name="Hawley R.S."/>
            <person name="Takahashi A."/>
            <person name="Jones C.D."/>
            <person name="Price D.K."/>
            <person name="Whiteman N."/>
            <person name="Kopp A."/>
            <person name="Matute D.R."/>
            <person name="Petrov D.A."/>
        </authorList>
    </citation>
    <scope>NUCLEOTIDE SEQUENCE [LARGE SCALE GENOMIC DNA]</scope>
</reference>
<evidence type="ECO:0000256" key="10">
    <source>
        <dbReference type="RuleBase" id="RU371123"/>
    </source>
</evidence>
<sequence>MNRAQSTSDLLIILCIFLFSCGLFANELLYKPEDNVEELDFATLETKLNESTAAKLVKFYNGFCEDTQKFIPAFRNLSRKLYKWIRILKVHVLDCSQDTNHKICRSFDIRNTPTLRYFPPNYTRKPDDLGTEITSRNVKEIASTLALNLQTLKYFNMLKREDNVTHIFENYKYVKYVALVFQMCMTNFYPHFETGHSMEEKYAHLDDCNDENPVISAIGRNTLLALLRYDEIVVRVFDDHDIYNNFGISPVPNLLILVNRAGKMLFLTPEMDSSEAYVAAIEQFLKFMDYKPQSPLPKTLPADINAALRYEIFEQLKHQPHRVFRADLEIAIDHILNVELLKTSLFVGKKLTVLRNFLRLLNYISPLRPEAKEKIKSLYYAMRVKKKLSGVELKNLIWKSFKDYKFPGKLYIGCIASRPFLRGFDCSLWTLFHYLTVESGHIDAGSVLLVFQGYVKFFMECKECRKKFKQFETLRPFADISNKDAQILWLWEAHNNINRQLAGGSTEDPKFPKIQFPSKKDCPSCRDHQSKWRMDEVLKYLKHIYCQENLSWFGMASANAYTS</sequence>